<evidence type="ECO:0000313" key="6">
    <source>
        <dbReference type="Proteomes" id="UP000799750"/>
    </source>
</evidence>
<sequence length="618" mass="68866">MRLSLLIPLFTLTSLSRCHEQQPVVNTPLGTLGGLHLPKFDQDAFLGIPYALPPTKQLRFARPQPYNVTWKGVKDVTSYGKSCYGMSSFSDGLPLDEDCLFLNIVRPAESSGVYENAWTGLKEKVSEGLEYAGLGSWLEDGGIAQQVLDKAPGKKLLPVFIWIHGGGWIGGGSADPRYNLSYLVGQSVEMGKPMIGISLNYRMLGFGFLSGGDMEPTDFNAALKDQRLALQWIHDNIAAFGGDPGQVTLAGESAGAWSTGFQLVGHGGDAAKKGLFQRAILQSGSMYGKKITSNEFYTKRYNELAEAMGCDTSPSKLDCLREIPPDKLFDYFVGNLLQYFWDPTLDGDFLIKEPWELMESGQFAKVDVLIGTNMDECTCPTHGPRGFFNTTEQLRDFLINGAPHSPEYRVLSPLLPPELADRLLEAYPDTPSDGCPFKTGPERFEEHGYQYKRGAAMIGDWLMQAGRRHVAQQYADVGKKVYSFHFEQEPVHGVEHGVVEEYPVGVAHFTDVAYVFNIPDPELVNHFGVDPGHVGLGELMSRMWISFVTTTDPNNHGLDVGSLKWPLYKREGGQNIIFKANETRIESDDFRKEGMRFWAETWKHTSKSMQEHELMREV</sequence>
<dbReference type="Proteomes" id="UP000799750">
    <property type="component" value="Unassembled WGS sequence"/>
</dbReference>
<dbReference type="PANTHER" id="PTHR11559">
    <property type="entry name" value="CARBOXYLESTERASE"/>
    <property type="match status" value="1"/>
</dbReference>
<keyword evidence="2 3" id="KW-0378">Hydrolase</keyword>
<accession>A0A6A6QRY1</accession>
<evidence type="ECO:0000256" key="3">
    <source>
        <dbReference type="RuleBase" id="RU361235"/>
    </source>
</evidence>
<comment type="similarity">
    <text evidence="1 3">Belongs to the type-B carboxylesterase/lipase family.</text>
</comment>
<dbReference type="PROSITE" id="PS00122">
    <property type="entry name" value="CARBOXYLESTERASE_B_1"/>
    <property type="match status" value="1"/>
</dbReference>
<dbReference type="Pfam" id="PF00135">
    <property type="entry name" value="COesterase"/>
    <property type="match status" value="1"/>
</dbReference>
<evidence type="ECO:0000256" key="1">
    <source>
        <dbReference type="ARBA" id="ARBA00005964"/>
    </source>
</evidence>
<dbReference type="EC" id="3.1.1.-" evidence="3"/>
<proteinExistence type="inferred from homology"/>
<dbReference type="GO" id="GO:0016787">
    <property type="term" value="F:hydrolase activity"/>
    <property type="evidence" value="ECO:0007669"/>
    <property type="project" value="UniProtKB-KW"/>
</dbReference>
<evidence type="ECO:0000259" key="4">
    <source>
        <dbReference type="Pfam" id="PF00135"/>
    </source>
</evidence>
<dbReference type="OrthoDB" id="408631at2759"/>
<feature type="domain" description="Carboxylesterase type B" evidence="4">
    <location>
        <begin position="21"/>
        <end position="598"/>
    </location>
</feature>
<dbReference type="InterPro" id="IPR019826">
    <property type="entry name" value="Carboxylesterase_B_AS"/>
</dbReference>
<protein>
    <recommendedName>
        <fullName evidence="3">Carboxylic ester hydrolase</fullName>
        <ecNumber evidence="3">3.1.1.-</ecNumber>
    </recommendedName>
</protein>
<feature type="chain" id="PRO_5025719626" description="Carboxylic ester hydrolase" evidence="3">
    <location>
        <begin position="19"/>
        <end position="618"/>
    </location>
</feature>
<keyword evidence="3" id="KW-0732">Signal</keyword>
<dbReference type="SUPFAM" id="SSF53474">
    <property type="entry name" value="alpha/beta-Hydrolases"/>
    <property type="match status" value="1"/>
</dbReference>
<dbReference type="EMBL" id="MU004192">
    <property type="protein sequence ID" value="KAF2493637.1"/>
    <property type="molecule type" value="Genomic_DNA"/>
</dbReference>
<gene>
    <name evidence="5" type="ORF">BU16DRAFT_563789</name>
</gene>
<dbReference type="InterPro" id="IPR002018">
    <property type="entry name" value="CarbesteraseB"/>
</dbReference>
<name>A0A6A6QRY1_9PEZI</name>
<evidence type="ECO:0000313" key="5">
    <source>
        <dbReference type="EMBL" id="KAF2493637.1"/>
    </source>
</evidence>
<feature type="signal peptide" evidence="3">
    <location>
        <begin position="1"/>
        <end position="18"/>
    </location>
</feature>
<dbReference type="InterPro" id="IPR029058">
    <property type="entry name" value="AB_hydrolase_fold"/>
</dbReference>
<dbReference type="InterPro" id="IPR050309">
    <property type="entry name" value="Type-B_Carboxylest/Lipase"/>
</dbReference>
<dbReference type="PROSITE" id="PS00941">
    <property type="entry name" value="CARBOXYLESTERASE_B_2"/>
    <property type="match status" value="1"/>
</dbReference>
<dbReference type="InterPro" id="IPR019819">
    <property type="entry name" value="Carboxylesterase_B_CS"/>
</dbReference>
<organism evidence="5 6">
    <name type="scientific">Lophium mytilinum</name>
    <dbReference type="NCBI Taxonomy" id="390894"/>
    <lineage>
        <taxon>Eukaryota</taxon>
        <taxon>Fungi</taxon>
        <taxon>Dikarya</taxon>
        <taxon>Ascomycota</taxon>
        <taxon>Pezizomycotina</taxon>
        <taxon>Dothideomycetes</taxon>
        <taxon>Pleosporomycetidae</taxon>
        <taxon>Mytilinidiales</taxon>
        <taxon>Mytilinidiaceae</taxon>
        <taxon>Lophium</taxon>
    </lineage>
</organism>
<evidence type="ECO:0000256" key="2">
    <source>
        <dbReference type="ARBA" id="ARBA00022801"/>
    </source>
</evidence>
<dbReference type="AlphaFoldDB" id="A0A6A6QRY1"/>
<keyword evidence="6" id="KW-1185">Reference proteome</keyword>
<dbReference type="Gene3D" id="3.40.50.1820">
    <property type="entry name" value="alpha/beta hydrolase"/>
    <property type="match status" value="1"/>
</dbReference>
<reference evidence="5" key="1">
    <citation type="journal article" date="2020" name="Stud. Mycol.">
        <title>101 Dothideomycetes genomes: a test case for predicting lifestyles and emergence of pathogens.</title>
        <authorList>
            <person name="Haridas S."/>
            <person name="Albert R."/>
            <person name="Binder M."/>
            <person name="Bloem J."/>
            <person name="Labutti K."/>
            <person name="Salamov A."/>
            <person name="Andreopoulos B."/>
            <person name="Baker S."/>
            <person name="Barry K."/>
            <person name="Bills G."/>
            <person name="Bluhm B."/>
            <person name="Cannon C."/>
            <person name="Castanera R."/>
            <person name="Culley D."/>
            <person name="Daum C."/>
            <person name="Ezra D."/>
            <person name="Gonzalez J."/>
            <person name="Henrissat B."/>
            <person name="Kuo A."/>
            <person name="Liang C."/>
            <person name="Lipzen A."/>
            <person name="Lutzoni F."/>
            <person name="Magnuson J."/>
            <person name="Mondo S."/>
            <person name="Nolan M."/>
            <person name="Ohm R."/>
            <person name="Pangilinan J."/>
            <person name="Park H.-J."/>
            <person name="Ramirez L."/>
            <person name="Alfaro M."/>
            <person name="Sun H."/>
            <person name="Tritt A."/>
            <person name="Yoshinaga Y."/>
            <person name="Zwiers L.-H."/>
            <person name="Turgeon B."/>
            <person name="Goodwin S."/>
            <person name="Spatafora J."/>
            <person name="Crous P."/>
            <person name="Grigoriev I."/>
        </authorList>
    </citation>
    <scope>NUCLEOTIDE SEQUENCE</scope>
    <source>
        <strain evidence="5">CBS 269.34</strain>
    </source>
</reference>